<dbReference type="InterPro" id="IPR018060">
    <property type="entry name" value="HTH_AraC"/>
</dbReference>
<dbReference type="SMART" id="SM00342">
    <property type="entry name" value="HTH_ARAC"/>
    <property type="match status" value="1"/>
</dbReference>
<dbReference type="RefSeq" id="WP_274152039.1">
    <property type="nucleotide sequence ID" value="NZ_CP117812.1"/>
</dbReference>
<dbReference type="InterPro" id="IPR020449">
    <property type="entry name" value="Tscrpt_reg_AraC-type_HTH"/>
</dbReference>
<dbReference type="PANTHER" id="PTHR43280:SF2">
    <property type="entry name" value="HTH-TYPE TRANSCRIPTIONAL REGULATOR EXSA"/>
    <property type="match status" value="1"/>
</dbReference>
<dbReference type="Pfam" id="PF02311">
    <property type="entry name" value="AraC_binding"/>
    <property type="match status" value="1"/>
</dbReference>
<evidence type="ECO:0000256" key="2">
    <source>
        <dbReference type="ARBA" id="ARBA00023125"/>
    </source>
</evidence>
<evidence type="ECO:0000313" key="5">
    <source>
        <dbReference type="EMBL" id="WDE97568.1"/>
    </source>
</evidence>
<dbReference type="PANTHER" id="PTHR43280">
    <property type="entry name" value="ARAC-FAMILY TRANSCRIPTIONAL REGULATOR"/>
    <property type="match status" value="1"/>
</dbReference>
<keyword evidence="6" id="KW-1185">Reference proteome</keyword>
<feature type="domain" description="HTH araC/xylS-type" evidence="4">
    <location>
        <begin position="162"/>
        <end position="259"/>
    </location>
</feature>
<dbReference type="Proteomes" id="UP001214250">
    <property type="component" value="Chromosome 2"/>
</dbReference>
<dbReference type="InterPro" id="IPR009057">
    <property type="entry name" value="Homeodomain-like_sf"/>
</dbReference>
<accession>A0ABY7VWC2</accession>
<dbReference type="EMBL" id="CP117812">
    <property type="protein sequence ID" value="WDE97568.1"/>
    <property type="molecule type" value="Genomic_DNA"/>
</dbReference>
<dbReference type="SUPFAM" id="SSF46689">
    <property type="entry name" value="Homeodomain-like"/>
    <property type="match status" value="1"/>
</dbReference>
<dbReference type="InterPro" id="IPR037923">
    <property type="entry name" value="HTH-like"/>
</dbReference>
<dbReference type="InterPro" id="IPR003313">
    <property type="entry name" value="AraC-bd"/>
</dbReference>
<keyword evidence="1" id="KW-0805">Transcription regulation</keyword>
<dbReference type="PROSITE" id="PS00041">
    <property type="entry name" value="HTH_ARAC_FAMILY_1"/>
    <property type="match status" value="1"/>
</dbReference>
<keyword evidence="2" id="KW-0238">DNA-binding</keyword>
<sequence length="270" mass="31163">MASVFQNFKLFYDVGDFTELRDLWQRPKHLSSYNRLYAIRSGEATFTIDDQIIDLKPNCTYLFPSGRMTSYRFTQDASLDWVHFDARLYGNLNLFDYLNCPLNLPTPMDSLSRHLFKRLFDLQKNNFSEAPYETPAILQILLAPFLARGEMSHEADALARLSPVFEYIEKNLTIAPRTAELAALLKLEQNYFIDLFSKTVGIPPAKFINKRRMEIASTFIMTGLPLTEVAQKLGYYDSPHFCRVFKKSQGLNPSQYKTQFDQELKGLSSS</sequence>
<dbReference type="PRINTS" id="PR00032">
    <property type="entry name" value="HTHARAC"/>
</dbReference>
<evidence type="ECO:0000256" key="3">
    <source>
        <dbReference type="ARBA" id="ARBA00023163"/>
    </source>
</evidence>
<evidence type="ECO:0000256" key="1">
    <source>
        <dbReference type="ARBA" id="ARBA00023015"/>
    </source>
</evidence>
<dbReference type="Pfam" id="PF12833">
    <property type="entry name" value="HTH_18"/>
    <property type="match status" value="1"/>
</dbReference>
<keyword evidence="3" id="KW-0804">Transcription</keyword>
<protein>
    <submittedName>
        <fullName evidence="5">AraC family transcriptional regulator</fullName>
    </submittedName>
</protein>
<dbReference type="InterPro" id="IPR018062">
    <property type="entry name" value="HTH_AraC-typ_CS"/>
</dbReference>
<evidence type="ECO:0000313" key="6">
    <source>
        <dbReference type="Proteomes" id="UP001214250"/>
    </source>
</evidence>
<dbReference type="Gene3D" id="1.10.10.60">
    <property type="entry name" value="Homeodomain-like"/>
    <property type="match status" value="1"/>
</dbReference>
<proteinExistence type="predicted"/>
<dbReference type="SUPFAM" id="SSF51215">
    <property type="entry name" value="Regulatory protein AraC"/>
    <property type="match status" value="1"/>
</dbReference>
<evidence type="ECO:0000259" key="4">
    <source>
        <dbReference type="PROSITE" id="PS01124"/>
    </source>
</evidence>
<dbReference type="PROSITE" id="PS01124">
    <property type="entry name" value="HTH_ARAC_FAMILY_2"/>
    <property type="match status" value="1"/>
</dbReference>
<reference evidence="5 6" key="1">
    <citation type="submission" date="2023-02" db="EMBL/GenBank/DDBJ databases">
        <title>Genome sequence of Lentisphaera profundi SAORIC-696.</title>
        <authorList>
            <person name="Kim e."/>
            <person name="Cho J.-C."/>
            <person name="Choi A."/>
            <person name="Kang I."/>
        </authorList>
    </citation>
    <scope>NUCLEOTIDE SEQUENCE [LARGE SCALE GENOMIC DNA]</scope>
    <source>
        <strain evidence="5 6">SAORIC-696</strain>
    </source>
</reference>
<organism evidence="5 6">
    <name type="scientific">Lentisphaera profundi</name>
    <dbReference type="NCBI Taxonomy" id="1658616"/>
    <lineage>
        <taxon>Bacteria</taxon>
        <taxon>Pseudomonadati</taxon>
        <taxon>Lentisphaerota</taxon>
        <taxon>Lentisphaeria</taxon>
        <taxon>Lentisphaerales</taxon>
        <taxon>Lentisphaeraceae</taxon>
        <taxon>Lentisphaera</taxon>
    </lineage>
</organism>
<name>A0ABY7VWC2_9BACT</name>
<gene>
    <name evidence="5" type="ORF">PQO03_17210</name>
</gene>